<evidence type="ECO:0000313" key="2">
    <source>
        <dbReference type="EMBL" id="KXB34218.1"/>
    </source>
</evidence>
<dbReference type="Proteomes" id="UP000070422">
    <property type="component" value="Unassembled WGS sequence"/>
</dbReference>
<evidence type="ECO:0000256" key="1">
    <source>
        <dbReference type="SAM" id="MobiDB-lite"/>
    </source>
</evidence>
<dbReference type="PATRIC" id="fig|87541.4.peg.1431"/>
<sequence length="39" mass="4587">RLAGPDALRSHKKGRKPTMEKQTREKKEKKDKRPMGQIQ</sequence>
<name>A0A133XTF3_9LACT</name>
<evidence type="ECO:0000313" key="3">
    <source>
        <dbReference type="Proteomes" id="UP000070422"/>
    </source>
</evidence>
<gene>
    <name evidence="2" type="ORF">HMPREF3187_01445</name>
</gene>
<dbReference type="EMBL" id="LSCQ01000082">
    <property type="protein sequence ID" value="KXB34218.1"/>
    <property type="molecule type" value="Genomic_DNA"/>
</dbReference>
<dbReference type="AlphaFoldDB" id="A0A133XTF3"/>
<feature type="compositionally biased region" description="Basic and acidic residues" evidence="1">
    <location>
        <begin position="17"/>
        <end position="39"/>
    </location>
</feature>
<comment type="caution">
    <text evidence="2">The sequence shown here is derived from an EMBL/GenBank/DDBJ whole genome shotgun (WGS) entry which is preliminary data.</text>
</comment>
<proteinExistence type="predicted"/>
<protein>
    <submittedName>
        <fullName evidence="2">Uncharacterized protein</fullName>
    </submittedName>
</protein>
<feature type="non-terminal residue" evidence="2">
    <location>
        <position position="1"/>
    </location>
</feature>
<accession>A0A133XTF3</accession>
<reference evidence="2 3" key="1">
    <citation type="submission" date="2016-01" db="EMBL/GenBank/DDBJ databases">
        <authorList>
            <person name="Oliw E.H."/>
        </authorList>
    </citation>
    <scope>NUCLEOTIDE SEQUENCE [LARGE SCALE GENOMIC DNA]</scope>
    <source>
        <strain evidence="2 3">KA00635</strain>
    </source>
</reference>
<feature type="region of interest" description="Disordered" evidence="1">
    <location>
        <begin position="1"/>
        <end position="39"/>
    </location>
</feature>
<organism evidence="2 3">
    <name type="scientific">Aerococcus christensenii</name>
    <dbReference type="NCBI Taxonomy" id="87541"/>
    <lineage>
        <taxon>Bacteria</taxon>
        <taxon>Bacillati</taxon>
        <taxon>Bacillota</taxon>
        <taxon>Bacilli</taxon>
        <taxon>Lactobacillales</taxon>
        <taxon>Aerococcaceae</taxon>
        <taxon>Aerococcus</taxon>
    </lineage>
</organism>